<name>U5SC10_9LACT</name>
<gene>
    <name evidence="2" type="ORF">Q783_02505</name>
</gene>
<dbReference type="Proteomes" id="UP000017469">
    <property type="component" value="Chromosome"/>
</dbReference>
<feature type="transmembrane region" description="Helical" evidence="1">
    <location>
        <begin position="27"/>
        <end position="49"/>
    </location>
</feature>
<evidence type="ECO:0000313" key="2">
    <source>
        <dbReference type="EMBL" id="AGY82775.1"/>
    </source>
</evidence>
<reference evidence="2 3" key="1">
    <citation type="journal article" date="2013" name="Genome Announc.">
        <title>Complete Genome Sequence of Carnobacterium gilichinskyi Strain WN1359T (DSM 27470T).</title>
        <authorList>
            <person name="Leonard M.T."/>
            <person name="Panayotova N."/>
            <person name="Farmerie W.G."/>
            <person name="Triplett E.W."/>
            <person name="Nicholson W.L."/>
        </authorList>
    </citation>
    <scope>NUCLEOTIDE SEQUENCE [LARGE SCALE GENOMIC DNA]</scope>
    <source>
        <strain evidence="2 3">WN1359</strain>
    </source>
</reference>
<dbReference type="EMBL" id="CP006812">
    <property type="protein sequence ID" value="AGY82775.1"/>
    <property type="molecule type" value="Genomic_DNA"/>
</dbReference>
<accession>U5SC10</accession>
<feature type="transmembrane region" description="Helical" evidence="1">
    <location>
        <begin position="110"/>
        <end position="129"/>
    </location>
</feature>
<sequence>MNIINPVHLIIDKLYKLMNRGVFLRNYIATIFLSILILGKLMGILNILLGRYTSTFVCYFTIAPIDSYQINNLAKEKQTTFKLLAVLSGVIDISISLLLILILSKVETEVILLLGVLLYANTTLFSKYMEKYLQLNY</sequence>
<keyword evidence="1" id="KW-0812">Transmembrane</keyword>
<keyword evidence="1" id="KW-0472">Membrane</keyword>
<dbReference type="AlphaFoldDB" id="U5SC10"/>
<protein>
    <submittedName>
        <fullName evidence="2">Uncharacterized protein</fullName>
    </submittedName>
</protein>
<feature type="transmembrane region" description="Helical" evidence="1">
    <location>
        <begin position="83"/>
        <end position="104"/>
    </location>
</feature>
<keyword evidence="1" id="KW-1133">Transmembrane helix</keyword>
<evidence type="ECO:0000256" key="1">
    <source>
        <dbReference type="SAM" id="Phobius"/>
    </source>
</evidence>
<dbReference type="HOGENOM" id="CLU_154414_0_0_9"/>
<organism evidence="2 3">
    <name type="scientific">Carnobacterium inhibens subsp. gilichinskyi</name>
    <dbReference type="NCBI Taxonomy" id="1266845"/>
    <lineage>
        <taxon>Bacteria</taxon>
        <taxon>Bacillati</taxon>
        <taxon>Bacillota</taxon>
        <taxon>Bacilli</taxon>
        <taxon>Lactobacillales</taxon>
        <taxon>Carnobacteriaceae</taxon>
        <taxon>Carnobacterium</taxon>
    </lineage>
</organism>
<dbReference type="PATRIC" id="fig|1266845.5.peg.447"/>
<proteinExistence type="predicted"/>
<evidence type="ECO:0000313" key="3">
    <source>
        <dbReference type="Proteomes" id="UP000017469"/>
    </source>
</evidence>
<dbReference type="KEGG" id="caw:Q783_02505"/>